<evidence type="ECO:0000313" key="2">
    <source>
        <dbReference type="Proteomes" id="UP000244248"/>
    </source>
</evidence>
<name>A0A2T5MFZ8_9GAMM</name>
<protein>
    <submittedName>
        <fullName evidence="1">Uncharacterized protein</fullName>
    </submittedName>
</protein>
<comment type="caution">
    <text evidence="1">The sequence shown here is derived from an EMBL/GenBank/DDBJ whole genome shotgun (WGS) entry which is preliminary data.</text>
</comment>
<organism evidence="1 2">
    <name type="scientific">Stenotrophobium rhamnosiphilum</name>
    <dbReference type="NCBI Taxonomy" id="2029166"/>
    <lineage>
        <taxon>Bacteria</taxon>
        <taxon>Pseudomonadati</taxon>
        <taxon>Pseudomonadota</taxon>
        <taxon>Gammaproteobacteria</taxon>
        <taxon>Nevskiales</taxon>
        <taxon>Nevskiaceae</taxon>
        <taxon>Stenotrophobium</taxon>
    </lineage>
</organism>
<dbReference type="RefSeq" id="WP_107940051.1">
    <property type="nucleotide sequence ID" value="NZ_QANS01000003.1"/>
</dbReference>
<keyword evidence="2" id="KW-1185">Reference proteome</keyword>
<sequence>MANKQADELRSKLKPGAGLEFLNELDKDSLTLLNKGLDDAKKSEHQALDKAIEGSMTMIPFLLRGAFKKILFP</sequence>
<dbReference type="EMBL" id="QANS01000003">
    <property type="protein sequence ID" value="PTU31507.1"/>
    <property type="molecule type" value="Genomic_DNA"/>
</dbReference>
<dbReference type="Proteomes" id="UP000244248">
    <property type="component" value="Unassembled WGS sequence"/>
</dbReference>
<accession>A0A2T5MFZ8</accession>
<evidence type="ECO:0000313" key="1">
    <source>
        <dbReference type="EMBL" id="PTU31507.1"/>
    </source>
</evidence>
<dbReference type="AlphaFoldDB" id="A0A2T5MFZ8"/>
<proteinExistence type="predicted"/>
<gene>
    <name evidence="1" type="ORF">CJD38_09245</name>
</gene>
<reference evidence="1 2" key="1">
    <citation type="submission" date="2018-04" db="EMBL/GenBank/DDBJ databases">
        <title>Novel species isolated from glacier.</title>
        <authorList>
            <person name="Liu Q."/>
            <person name="Xin Y.-H."/>
        </authorList>
    </citation>
    <scope>NUCLEOTIDE SEQUENCE [LARGE SCALE GENOMIC DNA]</scope>
    <source>
        <strain evidence="1 2">GT1R17</strain>
    </source>
</reference>